<feature type="compositionally biased region" description="Basic residues" evidence="1">
    <location>
        <begin position="1"/>
        <end position="11"/>
    </location>
</feature>
<comment type="caution">
    <text evidence="2">The sequence shown here is derived from an EMBL/GenBank/DDBJ whole genome shotgun (WGS) entry which is preliminary data.</text>
</comment>
<feature type="compositionally biased region" description="Low complexity" evidence="1">
    <location>
        <begin position="188"/>
        <end position="204"/>
    </location>
</feature>
<evidence type="ECO:0000256" key="1">
    <source>
        <dbReference type="SAM" id="MobiDB-lite"/>
    </source>
</evidence>
<sequence length="248" mass="24987">MSPILWRRRRADSRAEDVPQQTAAGRGDALPVLRPVLAGFPAKGGLAGLRSRLAAWQPPVAARPGLRPLSLWTGDQDRGGPAAAAPPEAGASLPLVLPWHMAEPMAAGLLGGAGPVPAPGGDRATGGQPHQGGPAHQAGPQGRSSRPAVAVVQRQSIGRHRDGPGRAVAAWPGPQDGGAAGVSLGAVSRPASAARDAARPPSLALSPSGTSMPPLTVQRLTPRPPLTTPTLTNTPPTPVIPPGAPPRP</sequence>
<feature type="region of interest" description="Disordered" evidence="1">
    <location>
        <begin position="188"/>
        <end position="248"/>
    </location>
</feature>
<reference evidence="3" key="1">
    <citation type="submission" date="2016-11" db="EMBL/GenBank/DDBJ databases">
        <authorList>
            <person name="Jaros S."/>
            <person name="Januszkiewicz K."/>
            <person name="Wedrychowicz H."/>
        </authorList>
    </citation>
    <scope>NUCLEOTIDE SEQUENCE [LARGE SCALE GENOMIC DNA]</scope>
    <source>
        <strain evidence="3">CGMCC 4.3555</strain>
    </source>
</reference>
<feature type="region of interest" description="Disordered" evidence="1">
    <location>
        <begin position="1"/>
        <end position="26"/>
    </location>
</feature>
<evidence type="ECO:0000313" key="2">
    <source>
        <dbReference type="EMBL" id="SHN36555.1"/>
    </source>
</evidence>
<accession>A0A9X8N9Y9</accession>
<evidence type="ECO:0000313" key="3">
    <source>
        <dbReference type="Proteomes" id="UP000184388"/>
    </source>
</evidence>
<dbReference type="Proteomes" id="UP000184388">
    <property type="component" value="Unassembled WGS sequence"/>
</dbReference>
<feature type="non-terminal residue" evidence="2">
    <location>
        <position position="248"/>
    </location>
</feature>
<dbReference type="AlphaFoldDB" id="A0A9X8N9Y9"/>
<gene>
    <name evidence="2" type="ORF">SAMN05216268_1775</name>
</gene>
<feature type="compositionally biased region" description="Low complexity" evidence="1">
    <location>
        <begin position="126"/>
        <end position="142"/>
    </location>
</feature>
<feature type="region of interest" description="Disordered" evidence="1">
    <location>
        <begin position="110"/>
        <end position="174"/>
    </location>
</feature>
<dbReference type="EMBL" id="FRBK01000077">
    <property type="protein sequence ID" value="SHN36555.1"/>
    <property type="molecule type" value="Genomic_DNA"/>
</dbReference>
<feature type="compositionally biased region" description="Pro residues" evidence="1">
    <location>
        <begin position="235"/>
        <end position="248"/>
    </location>
</feature>
<organism evidence="2 3">
    <name type="scientific">Streptomyces yunnanensis</name>
    <dbReference type="NCBI Taxonomy" id="156453"/>
    <lineage>
        <taxon>Bacteria</taxon>
        <taxon>Bacillati</taxon>
        <taxon>Actinomycetota</taxon>
        <taxon>Actinomycetes</taxon>
        <taxon>Kitasatosporales</taxon>
        <taxon>Streptomycetaceae</taxon>
        <taxon>Streptomyces</taxon>
    </lineage>
</organism>
<protein>
    <submittedName>
        <fullName evidence="2">Uncharacterized protein</fullName>
    </submittedName>
</protein>
<name>A0A9X8N9Y9_9ACTN</name>
<proteinExistence type="predicted"/>